<dbReference type="GO" id="GO:0046872">
    <property type="term" value="F:metal ion binding"/>
    <property type="evidence" value="ECO:0007669"/>
    <property type="project" value="UniProtKB-KW"/>
</dbReference>
<dbReference type="STRING" id="29571.SAMN05878437_1124"/>
<dbReference type="OrthoDB" id="6162625at2"/>
<keyword evidence="5" id="KW-1185">Reference proteome</keyword>
<dbReference type="SUPFAM" id="SSF101307">
    <property type="entry name" value="YutG-like"/>
    <property type="match status" value="1"/>
</dbReference>
<feature type="transmembrane region" description="Helical" evidence="2">
    <location>
        <begin position="72"/>
        <end position="90"/>
    </location>
</feature>
<protein>
    <recommendedName>
        <fullName evidence="1">Phosphatidylglycerophosphatase A</fullName>
        <ecNumber evidence="1">3.1.3.27</ecNumber>
    </recommendedName>
    <alternativeName>
        <fullName evidence="1">Phosphatidylglycerolphosphate phosphatase A</fullName>
    </alternativeName>
</protein>
<keyword evidence="1" id="KW-0443">Lipid metabolism</keyword>
<dbReference type="AlphaFoldDB" id="A0A1M7FVU3"/>
<comment type="catalytic activity">
    <reaction evidence="1">
        <text>a 1,2-diacyl-sn-glycero-3-phospho-(1'-sn-glycero-3'-phosphate) + H2O = a 1,2-diacyl-sn-glycero-3-phospho-(1'-sn-glycerol) + phosphate</text>
        <dbReference type="Rhea" id="RHEA:33751"/>
        <dbReference type="ChEBI" id="CHEBI:15377"/>
        <dbReference type="ChEBI" id="CHEBI:43474"/>
        <dbReference type="ChEBI" id="CHEBI:60110"/>
        <dbReference type="ChEBI" id="CHEBI:64716"/>
        <dbReference type="EC" id="3.1.3.27"/>
    </reaction>
</comment>
<comment type="cofactor">
    <cofactor evidence="1">
        <name>Mg(2+)</name>
        <dbReference type="ChEBI" id="CHEBI:18420"/>
    </cofactor>
</comment>
<keyword evidence="2" id="KW-1133">Transmembrane helix</keyword>
<dbReference type="InterPro" id="IPR007686">
    <property type="entry name" value="YutG/PgpA"/>
</dbReference>
<keyword evidence="1" id="KW-1003">Cell membrane</keyword>
<dbReference type="CDD" id="cd06971">
    <property type="entry name" value="PgpA"/>
    <property type="match status" value="1"/>
</dbReference>
<organism evidence="4 5">
    <name type="scientific">Vreelandella subglaciescola</name>
    <dbReference type="NCBI Taxonomy" id="29571"/>
    <lineage>
        <taxon>Bacteria</taxon>
        <taxon>Pseudomonadati</taxon>
        <taxon>Pseudomonadota</taxon>
        <taxon>Gammaproteobacteria</taxon>
        <taxon>Oceanospirillales</taxon>
        <taxon>Halomonadaceae</taxon>
        <taxon>Vreelandella</taxon>
    </lineage>
</organism>
<keyword evidence="1 2" id="KW-0812">Transmembrane</keyword>
<feature type="transmembrane region" description="Helical" evidence="2">
    <location>
        <begin position="102"/>
        <end position="120"/>
    </location>
</feature>
<keyword evidence="1 2" id="KW-0472">Membrane</keyword>
<comment type="pathway">
    <text evidence="1">Phospholipid metabolism; phosphatidylglycerol biosynthesis; phosphatidylglycerol from CDP-diacylglycerol: step 2/2.</text>
</comment>
<keyword evidence="1" id="KW-0442">Lipid degradation</keyword>
<reference evidence="4 5" key="1">
    <citation type="submission" date="2016-11" db="EMBL/GenBank/DDBJ databases">
        <authorList>
            <person name="Jaros S."/>
            <person name="Januszkiewicz K."/>
            <person name="Wedrychowicz H."/>
        </authorList>
    </citation>
    <scope>NUCLEOTIDE SEQUENCE [LARGE SCALE GENOMIC DNA]</scope>
    <source>
        <strain evidence="4 5">ACAM 12</strain>
    </source>
</reference>
<dbReference type="GO" id="GO:0009395">
    <property type="term" value="P:phospholipid catabolic process"/>
    <property type="evidence" value="ECO:0007669"/>
    <property type="project" value="UniProtKB-KW"/>
</dbReference>
<evidence type="ECO:0000259" key="3">
    <source>
        <dbReference type="Pfam" id="PF04608"/>
    </source>
</evidence>
<keyword evidence="1" id="KW-0595">Phospholipid degradation</keyword>
<comment type="subcellular location">
    <subcellularLocation>
        <location evidence="1">Cell inner membrane</location>
        <topology evidence="1">Multi-pass membrane protein</topology>
    </subcellularLocation>
</comment>
<dbReference type="EMBL" id="LT670847">
    <property type="protein sequence ID" value="SHM08153.1"/>
    <property type="molecule type" value="Genomic_DNA"/>
</dbReference>
<evidence type="ECO:0000256" key="1">
    <source>
        <dbReference type="PIRNR" id="PIRNR006162"/>
    </source>
</evidence>
<keyword evidence="1" id="KW-1208">Phospholipid metabolism</keyword>
<dbReference type="Pfam" id="PF04608">
    <property type="entry name" value="PgpA"/>
    <property type="match status" value="1"/>
</dbReference>
<comment type="function">
    <text evidence="1">Lipid phosphatase which dephosphorylates phosphatidylglycerophosphate (PGP) to phosphatidylglycerol (PG).</text>
</comment>
<accession>A0A1M7FVU3</accession>
<feature type="transmembrane region" description="Helical" evidence="2">
    <location>
        <begin position="140"/>
        <end position="160"/>
    </location>
</feature>
<dbReference type="InterPro" id="IPR026037">
    <property type="entry name" value="PgpA"/>
</dbReference>
<dbReference type="InterPro" id="IPR036681">
    <property type="entry name" value="PgpA-like_sf"/>
</dbReference>
<name>A0A1M7FVU3_9GAMM</name>
<sequence>METLNLWLATGLGVGFMPFAPGTFGSLWGVALAWWLGGKTPRRQGAVIAVLALVAVPVCHWASVQYFAGGDAGSIVLDEIVAFPLALLGLSNRRGIAAACHWPWLIVGFAIFRAFDALKLPPVSWAEALPGGLGIVADDLVAAALAWACMAALLSAWRYCRR</sequence>
<keyword evidence="1" id="KW-0997">Cell inner membrane</keyword>
<evidence type="ECO:0000313" key="5">
    <source>
        <dbReference type="Proteomes" id="UP000190911"/>
    </source>
</evidence>
<dbReference type="Proteomes" id="UP000190911">
    <property type="component" value="Chromosome I"/>
</dbReference>
<dbReference type="PANTHER" id="PTHR36305">
    <property type="entry name" value="PHOSPHATIDYLGLYCEROPHOSPHATASE A"/>
    <property type="match status" value="1"/>
</dbReference>
<dbReference type="UniPathway" id="UPA00084">
    <property type="reaction ID" value="UER00504"/>
</dbReference>
<dbReference type="RefSeq" id="WP_079551971.1">
    <property type="nucleotide sequence ID" value="NZ_LT670847.1"/>
</dbReference>
<keyword evidence="1" id="KW-0460">Magnesium</keyword>
<dbReference type="PIRSF" id="PIRSF006162">
    <property type="entry name" value="PgpA"/>
    <property type="match status" value="1"/>
</dbReference>
<dbReference type="PANTHER" id="PTHR36305:SF1">
    <property type="entry name" value="PHOSPHATIDYLGLYCEROPHOSPHATASE A"/>
    <property type="match status" value="1"/>
</dbReference>
<feature type="domain" description="YutG/PgpA" evidence="3">
    <location>
        <begin position="7"/>
        <end position="153"/>
    </location>
</feature>
<feature type="transmembrane region" description="Helical" evidence="2">
    <location>
        <begin position="6"/>
        <end position="34"/>
    </location>
</feature>
<dbReference type="GO" id="GO:0008962">
    <property type="term" value="F:phosphatidylglycerophosphatase activity"/>
    <property type="evidence" value="ECO:0007669"/>
    <property type="project" value="UniProtKB-EC"/>
</dbReference>
<dbReference type="GO" id="GO:0005886">
    <property type="term" value="C:plasma membrane"/>
    <property type="evidence" value="ECO:0007669"/>
    <property type="project" value="UniProtKB-SubCell"/>
</dbReference>
<evidence type="ECO:0000256" key="2">
    <source>
        <dbReference type="SAM" id="Phobius"/>
    </source>
</evidence>
<keyword evidence="1" id="KW-0479">Metal-binding</keyword>
<dbReference type="InParanoid" id="A0A1M7FVU3"/>
<feature type="transmembrane region" description="Helical" evidence="2">
    <location>
        <begin position="46"/>
        <end position="66"/>
    </location>
</feature>
<evidence type="ECO:0000313" key="4">
    <source>
        <dbReference type="EMBL" id="SHM08153.1"/>
    </source>
</evidence>
<dbReference type="GO" id="GO:0006655">
    <property type="term" value="P:phosphatidylglycerol biosynthetic process"/>
    <property type="evidence" value="ECO:0007669"/>
    <property type="project" value="UniProtKB-UniPathway"/>
</dbReference>
<dbReference type="EC" id="3.1.3.27" evidence="1"/>
<gene>
    <name evidence="4" type="ORF">SAMN05878437_1124</name>
</gene>
<proteinExistence type="predicted"/>
<keyword evidence="1" id="KW-0378">Hydrolase</keyword>